<reference evidence="2" key="1">
    <citation type="submission" date="2020-05" db="EMBL/GenBank/DDBJ databases">
        <authorList>
            <person name="Chiriac C."/>
            <person name="Salcher M."/>
            <person name="Ghai R."/>
            <person name="Kavagutti S V."/>
        </authorList>
    </citation>
    <scope>NUCLEOTIDE SEQUENCE</scope>
</reference>
<dbReference type="SUPFAM" id="SSF53271">
    <property type="entry name" value="PRTase-like"/>
    <property type="match status" value="1"/>
</dbReference>
<accession>A0A6J5TAX8</accession>
<dbReference type="EMBL" id="LR797827">
    <property type="protein sequence ID" value="CAB4242145.1"/>
    <property type="molecule type" value="Genomic_DNA"/>
</dbReference>
<dbReference type="InterPro" id="IPR029057">
    <property type="entry name" value="PRTase-like"/>
</dbReference>
<dbReference type="GO" id="GO:0016757">
    <property type="term" value="F:glycosyltransferase activity"/>
    <property type="evidence" value="ECO:0007669"/>
    <property type="project" value="UniProtKB-KW"/>
</dbReference>
<protein>
    <submittedName>
        <fullName evidence="2">Phosphoribosyltransferase domain</fullName>
    </submittedName>
</protein>
<organism evidence="2">
    <name type="scientific">uncultured Caudovirales phage</name>
    <dbReference type="NCBI Taxonomy" id="2100421"/>
    <lineage>
        <taxon>Viruses</taxon>
        <taxon>Duplodnaviria</taxon>
        <taxon>Heunggongvirae</taxon>
        <taxon>Uroviricota</taxon>
        <taxon>Caudoviricetes</taxon>
        <taxon>Peduoviridae</taxon>
        <taxon>Maltschvirus</taxon>
        <taxon>Maltschvirus maltsch</taxon>
    </lineage>
</organism>
<dbReference type="Gene3D" id="3.40.50.2020">
    <property type="match status" value="2"/>
</dbReference>
<keyword evidence="2" id="KW-0808">Transferase</keyword>
<dbReference type="EMBL" id="LR796275">
    <property type="protein sequence ID" value="CAB4133806.1"/>
    <property type="molecule type" value="Genomic_DNA"/>
</dbReference>
<dbReference type="InterPro" id="IPR000836">
    <property type="entry name" value="PRTase_dom"/>
</dbReference>
<evidence type="ECO:0000313" key="2">
    <source>
        <dbReference type="EMBL" id="CAB4242145.1"/>
    </source>
</evidence>
<gene>
    <name evidence="1" type="ORF">UFOVP263_9</name>
    <name evidence="2" type="ORF">UFOVP91_54</name>
</gene>
<dbReference type="CDD" id="cd06223">
    <property type="entry name" value="PRTases_typeI"/>
    <property type="match status" value="1"/>
</dbReference>
<keyword evidence="2" id="KW-0328">Glycosyltransferase</keyword>
<name>A0A6J5TAX8_9CAUD</name>
<evidence type="ECO:0000313" key="1">
    <source>
        <dbReference type="EMBL" id="CAB4133806.1"/>
    </source>
</evidence>
<sequence length="130" mass="14982">MLCKLHSLTWQDFDRAVNHLVTKIDTSKIKAIYGEPRGGLPLAVALSHRLDLPLVKISGDFVLWVDDIVDSRRTLDRSLPYFGQFVSWVSRKPETDCQSAVVIPDAWIVFPWEDIQKAIKDKEQYELSRQ</sequence>
<proteinExistence type="predicted"/>